<dbReference type="EC" id="3.4.21.107" evidence="8"/>
<dbReference type="PROSITE" id="PS50106">
    <property type="entry name" value="PDZ"/>
    <property type="match status" value="1"/>
</dbReference>
<gene>
    <name evidence="8" type="ORF">J2S03_001968</name>
</gene>
<evidence type="ECO:0000256" key="3">
    <source>
        <dbReference type="ARBA" id="ARBA00022801"/>
    </source>
</evidence>
<evidence type="ECO:0000256" key="4">
    <source>
        <dbReference type="ARBA" id="ARBA00022825"/>
    </source>
</evidence>
<dbReference type="GO" id="GO:0006508">
    <property type="term" value="P:proteolysis"/>
    <property type="evidence" value="ECO:0007669"/>
    <property type="project" value="UniProtKB-KW"/>
</dbReference>
<evidence type="ECO:0000256" key="5">
    <source>
        <dbReference type="SAM" id="MobiDB-lite"/>
    </source>
</evidence>
<dbReference type="SUPFAM" id="SSF50156">
    <property type="entry name" value="PDZ domain-like"/>
    <property type="match status" value="1"/>
</dbReference>
<accession>A0ABT9XIG7</accession>
<evidence type="ECO:0000313" key="9">
    <source>
        <dbReference type="Proteomes" id="UP001232973"/>
    </source>
</evidence>
<comment type="similarity">
    <text evidence="1">Belongs to the peptidase S1C family.</text>
</comment>
<feature type="compositionally biased region" description="Polar residues" evidence="5">
    <location>
        <begin position="400"/>
        <end position="409"/>
    </location>
</feature>
<organism evidence="8 9">
    <name type="scientific">Alicyclobacillus cycloheptanicus</name>
    <dbReference type="NCBI Taxonomy" id="1457"/>
    <lineage>
        <taxon>Bacteria</taxon>
        <taxon>Bacillati</taxon>
        <taxon>Bacillota</taxon>
        <taxon>Bacilli</taxon>
        <taxon>Bacillales</taxon>
        <taxon>Alicyclobacillaceae</taxon>
        <taxon>Alicyclobacillus</taxon>
    </lineage>
</organism>
<dbReference type="InterPro" id="IPR036034">
    <property type="entry name" value="PDZ_sf"/>
</dbReference>
<proteinExistence type="inferred from homology"/>
<keyword evidence="9" id="KW-1185">Reference proteome</keyword>
<dbReference type="InterPro" id="IPR001940">
    <property type="entry name" value="Peptidase_S1C"/>
</dbReference>
<dbReference type="RefSeq" id="WP_274456859.1">
    <property type="nucleotide sequence ID" value="NZ_CP067097.1"/>
</dbReference>
<dbReference type="PANTHER" id="PTHR43343:SF3">
    <property type="entry name" value="PROTEASE DO-LIKE 8, CHLOROPLASTIC"/>
    <property type="match status" value="1"/>
</dbReference>
<sequence length="440" mass="45628">MGFYNKGSIGEPGGARQRGNTSIWKWAGVVVLSALVGSGATLAAIPLLDRQGAVSTLASPSSTAPSGVTKNVSVNVNDQITNVVKSVEPDVVAVVNYTSVSNFFNQQSQLQESDIGSGVYFYKDGQSAYIVTNNHVVAGGSKVEVVLQSGKHVAATIVGTDPYTDLAVLKVPVSNFDNTQPAVFANSDDIQVGEPAIAIGNPMGLDFEDSVTSGIVSGDQRLMPVETPDGSTTLDYQPVIQTDAAINPGNSGGPLLNIDGQVIGINSSKIVEQGFEGMGFAIPSNEVQTIAAELIKTGTAVHPALGIEAYDLSELPESMWPNVPVNYGVYVEQVTSAQAKAAGLQQGDVIVAINGQTVQSSADLRTDLFKLQPGQKVQVTIYRGSTRKVLTVTVGKEDTSALNDSTTTPSSGEYGYGGGDEGGSDPFGSSPFSSGNPFGQ</sequence>
<evidence type="ECO:0000256" key="1">
    <source>
        <dbReference type="ARBA" id="ARBA00010541"/>
    </source>
</evidence>
<keyword evidence="3 8" id="KW-0378">Hydrolase</keyword>
<reference evidence="8 9" key="1">
    <citation type="submission" date="2023-07" db="EMBL/GenBank/DDBJ databases">
        <title>Genomic Encyclopedia of Type Strains, Phase IV (KMG-IV): sequencing the most valuable type-strain genomes for metagenomic binning, comparative biology and taxonomic classification.</title>
        <authorList>
            <person name="Goeker M."/>
        </authorList>
    </citation>
    <scope>NUCLEOTIDE SEQUENCE [LARGE SCALE GENOMIC DNA]</scope>
    <source>
        <strain evidence="8 9">DSM 4006</strain>
    </source>
</reference>
<dbReference type="SUPFAM" id="SSF50494">
    <property type="entry name" value="Trypsin-like serine proteases"/>
    <property type="match status" value="1"/>
</dbReference>
<evidence type="ECO:0000256" key="6">
    <source>
        <dbReference type="SAM" id="Phobius"/>
    </source>
</evidence>
<keyword evidence="6" id="KW-1133">Transmembrane helix</keyword>
<dbReference type="Proteomes" id="UP001232973">
    <property type="component" value="Unassembled WGS sequence"/>
</dbReference>
<dbReference type="PRINTS" id="PR00834">
    <property type="entry name" value="PROTEASES2C"/>
</dbReference>
<name>A0ABT9XIG7_9BACL</name>
<dbReference type="Pfam" id="PF13180">
    <property type="entry name" value="PDZ_2"/>
    <property type="match status" value="1"/>
</dbReference>
<dbReference type="GO" id="GO:0008233">
    <property type="term" value="F:peptidase activity"/>
    <property type="evidence" value="ECO:0007669"/>
    <property type="project" value="UniProtKB-KW"/>
</dbReference>
<evidence type="ECO:0000259" key="7">
    <source>
        <dbReference type="PROSITE" id="PS50106"/>
    </source>
</evidence>
<dbReference type="SMART" id="SM00228">
    <property type="entry name" value="PDZ"/>
    <property type="match status" value="1"/>
</dbReference>
<feature type="transmembrane region" description="Helical" evidence="6">
    <location>
        <begin position="26"/>
        <end position="48"/>
    </location>
</feature>
<feature type="region of interest" description="Disordered" evidence="5">
    <location>
        <begin position="398"/>
        <end position="440"/>
    </location>
</feature>
<dbReference type="Pfam" id="PF13365">
    <property type="entry name" value="Trypsin_2"/>
    <property type="match status" value="1"/>
</dbReference>
<keyword evidence="4" id="KW-0720">Serine protease</keyword>
<dbReference type="PANTHER" id="PTHR43343">
    <property type="entry name" value="PEPTIDASE S12"/>
    <property type="match status" value="1"/>
</dbReference>
<keyword evidence="6" id="KW-0812">Transmembrane</keyword>
<dbReference type="InterPro" id="IPR009003">
    <property type="entry name" value="Peptidase_S1_PA"/>
</dbReference>
<feature type="domain" description="PDZ" evidence="7">
    <location>
        <begin position="291"/>
        <end position="385"/>
    </location>
</feature>
<evidence type="ECO:0000313" key="8">
    <source>
        <dbReference type="EMBL" id="MDQ0190105.1"/>
    </source>
</evidence>
<dbReference type="Gene3D" id="2.40.10.10">
    <property type="entry name" value="Trypsin-like serine proteases"/>
    <property type="match status" value="2"/>
</dbReference>
<evidence type="ECO:0000256" key="2">
    <source>
        <dbReference type="ARBA" id="ARBA00022670"/>
    </source>
</evidence>
<keyword evidence="2 8" id="KW-0645">Protease</keyword>
<dbReference type="InterPro" id="IPR051201">
    <property type="entry name" value="Chloro_Bact_Ser_Proteases"/>
</dbReference>
<keyword evidence="6" id="KW-0472">Membrane</keyword>
<feature type="compositionally biased region" description="Low complexity" evidence="5">
    <location>
        <begin position="424"/>
        <end position="440"/>
    </location>
</feature>
<dbReference type="InterPro" id="IPR001478">
    <property type="entry name" value="PDZ"/>
</dbReference>
<dbReference type="EMBL" id="JAUSTP010000014">
    <property type="protein sequence ID" value="MDQ0190105.1"/>
    <property type="molecule type" value="Genomic_DNA"/>
</dbReference>
<dbReference type="InterPro" id="IPR043504">
    <property type="entry name" value="Peptidase_S1_PA_chymotrypsin"/>
</dbReference>
<protein>
    <submittedName>
        <fullName evidence="8">Serine protease Do</fullName>
        <ecNumber evidence="8">3.4.21.107</ecNumber>
    </submittedName>
</protein>
<dbReference type="Gene3D" id="2.30.42.10">
    <property type="match status" value="1"/>
</dbReference>
<comment type="caution">
    <text evidence="8">The sequence shown here is derived from an EMBL/GenBank/DDBJ whole genome shotgun (WGS) entry which is preliminary data.</text>
</comment>